<reference evidence="3" key="1">
    <citation type="journal article" date="2019" name="Sci. Rep.">
        <title>Draft genome of Tanacetum cinerariifolium, the natural source of mosquito coil.</title>
        <authorList>
            <person name="Yamashiro T."/>
            <person name="Shiraishi A."/>
            <person name="Satake H."/>
            <person name="Nakayama K."/>
        </authorList>
    </citation>
    <scope>NUCLEOTIDE SEQUENCE</scope>
</reference>
<evidence type="ECO:0000256" key="1">
    <source>
        <dbReference type="SAM" id="MobiDB-lite"/>
    </source>
</evidence>
<feature type="compositionally biased region" description="Basic and acidic residues" evidence="1">
    <location>
        <begin position="247"/>
        <end position="258"/>
    </location>
</feature>
<proteinExistence type="predicted"/>
<name>A0A6L2K8B3_TANCI</name>
<dbReference type="Gene3D" id="3.10.10.10">
    <property type="entry name" value="HIV Type 1 Reverse Transcriptase, subunit A, domain 1"/>
    <property type="match status" value="1"/>
</dbReference>
<dbReference type="Pfam" id="PF00078">
    <property type="entry name" value="RVT_1"/>
    <property type="match status" value="1"/>
</dbReference>
<dbReference type="CDD" id="cd01647">
    <property type="entry name" value="RT_LTR"/>
    <property type="match status" value="1"/>
</dbReference>
<protein>
    <submittedName>
        <fullName evidence="3">Reverse transcriptase domain-containing protein</fullName>
    </submittedName>
</protein>
<sequence>MKARKSHPFNRKKGDGSGTKHINNKRSGGAKKVGILRETRYQTWVANTVLVKKKDGAWRMCFDFININMACLKDYYSLPEIDWKVDSLFDFNLKCLPNAYKGYHQIQMAKEDEHKMAFHALKGVYCYRKISFGLKNAGATYQRLVDKVFKSQIRRNMKAYVDDMPKKSRRVAKWIIELREHEIEFKPINVIKAQILADFLAKTKEEDEETDFQEQQQDRKNLGWKLYSDGALSGNGSEAGSFPRQNGIHEEPKQKGWRPEQVSVTDLEHLTKKVLVEKMMKKSIYEKQVAKAMVKEEDRAFLTVGLVGDWLTCQKRHGFDIPHFFEMAFHNFMKKPGQIPFFVRPTNQLVDVGSPSIELLRSLSDNEQVKSSSLSNDKGVSRIKLAVVKEGIPRRSASMAREGSKKRRFITESFKEEATVVKVMSKKKKLEVPRRMSTRGSILAPSVTVPKGTWKHPLVLARFVRSLANNSDSFAPDRLSFLSFEELVDVFDIHALQMAIVRNMLTNESHTLSQDHVELNNYLVSLKSKKSSLDHEMSKLVDRLAKAQRNHDVEGSQDFKDVQDYHPKAKEIFDGVAESFYKLEFPYISLLSGKAGQSLEELSVVEAPSIQETPST</sequence>
<dbReference type="EMBL" id="BKCJ010002016">
    <property type="protein sequence ID" value="GEU45661.1"/>
    <property type="molecule type" value="Genomic_DNA"/>
</dbReference>
<keyword evidence="3" id="KW-0808">Transferase</keyword>
<dbReference type="InterPro" id="IPR000477">
    <property type="entry name" value="RT_dom"/>
</dbReference>
<accession>A0A6L2K8B3</accession>
<feature type="domain" description="Reverse transcriptase" evidence="2">
    <location>
        <begin position="51"/>
        <end position="164"/>
    </location>
</feature>
<gene>
    <name evidence="3" type="ORF">Tci_017639</name>
</gene>
<dbReference type="AlphaFoldDB" id="A0A6L2K8B3"/>
<comment type="caution">
    <text evidence="3">The sequence shown here is derived from an EMBL/GenBank/DDBJ whole genome shotgun (WGS) entry which is preliminary data.</text>
</comment>
<feature type="region of interest" description="Disordered" evidence="1">
    <location>
        <begin position="236"/>
        <end position="260"/>
    </location>
</feature>
<dbReference type="GO" id="GO:0003964">
    <property type="term" value="F:RNA-directed DNA polymerase activity"/>
    <property type="evidence" value="ECO:0007669"/>
    <property type="project" value="UniProtKB-KW"/>
</dbReference>
<dbReference type="InterPro" id="IPR043128">
    <property type="entry name" value="Rev_trsase/Diguanyl_cyclase"/>
</dbReference>
<dbReference type="PANTHER" id="PTHR24559">
    <property type="entry name" value="TRANSPOSON TY3-I GAG-POL POLYPROTEIN"/>
    <property type="match status" value="1"/>
</dbReference>
<keyword evidence="3" id="KW-0548">Nucleotidyltransferase</keyword>
<organism evidence="3">
    <name type="scientific">Tanacetum cinerariifolium</name>
    <name type="common">Dalmatian daisy</name>
    <name type="synonym">Chrysanthemum cinerariifolium</name>
    <dbReference type="NCBI Taxonomy" id="118510"/>
    <lineage>
        <taxon>Eukaryota</taxon>
        <taxon>Viridiplantae</taxon>
        <taxon>Streptophyta</taxon>
        <taxon>Embryophyta</taxon>
        <taxon>Tracheophyta</taxon>
        <taxon>Spermatophyta</taxon>
        <taxon>Magnoliopsida</taxon>
        <taxon>eudicotyledons</taxon>
        <taxon>Gunneridae</taxon>
        <taxon>Pentapetalae</taxon>
        <taxon>asterids</taxon>
        <taxon>campanulids</taxon>
        <taxon>Asterales</taxon>
        <taxon>Asteraceae</taxon>
        <taxon>Asteroideae</taxon>
        <taxon>Anthemideae</taxon>
        <taxon>Anthemidinae</taxon>
        <taxon>Tanacetum</taxon>
    </lineage>
</organism>
<dbReference type="InterPro" id="IPR053134">
    <property type="entry name" value="RNA-dir_DNA_polymerase"/>
</dbReference>
<dbReference type="InterPro" id="IPR043502">
    <property type="entry name" value="DNA/RNA_pol_sf"/>
</dbReference>
<dbReference type="SUPFAM" id="SSF56672">
    <property type="entry name" value="DNA/RNA polymerases"/>
    <property type="match status" value="1"/>
</dbReference>
<evidence type="ECO:0000259" key="2">
    <source>
        <dbReference type="Pfam" id="PF00078"/>
    </source>
</evidence>
<dbReference type="PANTHER" id="PTHR24559:SF444">
    <property type="entry name" value="REVERSE TRANSCRIPTASE DOMAIN-CONTAINING PROTEIN"/>
    <property type="match status" value="1"/>
</dbReference>
<keyword evidence="3" id="KW-0695">RNA-directed DNA polymerase</keyword>
<feature type="region of interest" description="Disordered" evidence="1">
    <location>
        <begin position="1"/>
        <end position="27"/>
    </location>
</feature>
<dbReference type="Gene3D" id="3.30.70.270">
    <property type="match status" value="1"/>
</dbReference>
<feature type="compositionally biased region" description="Basic residues" evidence="1">
    <location>
        <begin position="1"/>
        <end position="11"/>
    </location>
</feature>
<evidence type="ECO:0000313" key="3">
    <source>
        <dbReference type="EMBL" id="GEU45661.1"/>
    </source>
</evidence>